<dbReference type="GeneID" id="301156478"/>
<reference evidence="6" key="7">
    <citation type="submission" date="2022-07" db="EMBL/GenBank/DDBJ databases">
        <authorList>
            <person name="Peng Z."/>
        </authorList>
    </citation>
    <scope>NUCLEOTIDE SEQUENCE</scope>
    <source>
        <strain evidence="6">2022WUSS069</strain>
    </source>
</reference>
<reference evidence="12 13" key="1">
    <citation type="submission" date="2016-02" db="EMBL/GenBank/DDBJ databases">
        <authorList>
            <consortium name="Pathogen Informatics"/>
        </authorList>
    </citation>
    <scope>NUCLEOTIDE SEQUENCE [LARGE SCALE GENOMIC DNA]</scope>
    <source>
        <strain evidence="1 14">LSS69</strain>
        <strain evidence="2 13">LSS80</strain>
        <strain evidence="3 16">LSS82</strain>
        <strain evidence="4 15">LSS90</strain>
        <strain evidence="5 12">LSS95</strain>
    </source>
</reference>
<proteinExistence type="predicted"/>
<evidence type="ECO:0000313" key="19">
    <source>
        <dbReference type="Proteomes" id="UP000305785"/>
    </source>
</evidence>
<protein>
    <submittedName>
        <fullName evidence="6">SAG1252 family conjugative relaxosome accessory protein</fullName>
    </submittedName>
    <submittedName>
        <fullName evidence="1">Tn5252 ORF10</fullName>
    </submittedName>
</protein>
<reference evidence="11 19" key="4">
    <citation type="submission" date="2019-04" db="EMBL/GenBank/DDBJ databases">
        <title>Genome analysis of Streptococcus suis strain WUSS330.</title>
        <authorList>
            <person name="Chen H."/>
            <person name="Gao X."/>
            <person name="Wu Z."/>
        </authorList>
    </citation>
    <scope>NUCLEOTIDE SEQUENCE [LARGE SCALE GENOMIC DNA]</scope>
    <source>
        <strain evidence="11 19">WUSS330</strain>
    </source>
</reference>
<dbReference type="EMBL" id="FIHS01000024">
    <property type="protein sequence ID" value="CYV50764.1"/>
    <property type="molecule type" value="Genomic_DNA"/>
</dbReference>
<reference evidence="7" key="8">
    <citation type="submission" date="2023-11" db="EMBL/GenBank/DDBJ databases">
        <title>Antimicrobial resistance in invasive Streptococcus suis isolated in Spain and the associated genetic mechanisms.</title>
        <authorList>
            <person name="Uruen C."/>
            <person name="Arenas J.A."/>
        </authorList>
    </citation>
    <scope>NUCLEOTIDE SEQUENCE</scope>
    <source>
        <strain evidence="7">Ss_70</strain>
    </source>
</reference>
<evidence type="ECO:0000313" key="8">
    <source>
        <dbReference type="EMBL" id="NQP82880.1"/>
    </source>
</evidence>
<evidence type="ECO:0000313" key="6">
    <source>
        <dbReference type="EMBL" id="MCR1232336.1"/>
    </source>
</evidence>
<dbReference type="Proteomes" id="UP000074825">
    <property type="component" value="Unassembled WGS sequence"/>
</dbReference>
<dbReference type="Proteomes" id="UP000274117">
    <property type="component" value="Unassembled WGS sequence"/>
</dbReference>
<dbReference type="Proteomes" id="UP000305785">
    <property type="component" value="Unassembled WGS sequence"/>
</dbReference>
<dbReference type="Proteomes" id="UP000071533">
    <property type="component" value="Unassembled WGS sequence"/>
</dbReference>
<accession>A0A0Z8V9U3</accession>
<evidence type="ECO:0000313" key="13">
    <source>
        <dbReference type="Proteomes" id="UP000070960"/>
    </source>
</evidence>
<gene>
    <name evidence="9" type="ORF">EI998_10550</name>
    <name evidence="1" type="ORF">ERS132431_01736</name>
    <name evidence="2" type="ORF">ERS132442_00625</name>
    <name evidence="3" type="ORF">ERS132444_00775</name>
    <name evidence="4" type="ORF">ERS132452_01011</name>
    <name evidence="5" type="ORF">ERS132457_01712</name>
    <name evidence="10" type="ORF">FAJ34_10520</name>
    <name evidence="11" type="ORF">FAJ36_04665</name>
    <name evidence="8" type="ORF">HO898_03775</name>
    <name evidence="6" type="ORF">NQD44_04230</name>
    <name evidence="7" type="ORF">SHY70_01295</name>
</gene>
<evidence type="ECO:0000313" key="14">
    <source>
        <dbReference type="Proteomes" id="UP000071533"/>
    </source>
</evidence>
<evidence type="ECO:0000313" key="17">
    <source>
        <dbReference type="Proteomes" id="UP000274117"/>
    </source>
</evidence>
<dbReference type="PATRIC" id="fig|1307.1317.peg.2002"/>
<dbReference type="EMBL" id="JANJPK010000007">
    <property type="protein sequence ID" value="MCR1232336.1"/>
    <property type="molecule type" value="Genomic_DNA"/>
</dbReference>
<dbReference type="Proteomes" id="UP000069831">
    <property type="component" value="Unassembled WGS sequence"/>
</dbReference>
<dbReference type="AlphaFoldDB" id="A0A0Z8V9U3"/>
<dbReference type="InterPro" id="IPR049845">
    <property type="entry name" value="Tn5252_Orf10-like"/>
</dbReference>
<evidence type="ECO:0000313" key="18">
    <source>
        <dbReference type="Proteomes" id="UP000305768"/>
    </source>
</evidence>
<evidence type="ECO:0000313" key="16">
    <source>
        <dbReference type="Proteomes" id="UP000074825"/>
    </source>
</evidence>
<evidence type="ECO:0000313" key="3">
    <source>
        <dbReference type="EMBL" id="CYV59408.1"/>
    </source>
</evidence>
<evidence type="ECO:0000313" key="9">
    <source>
        <dbReference type="EMBL" id="RRR50338.1"/>
    </source>
</evidence>
<dbReference type="Proteomes" id="UP000070960">
    <property type="component" value="Unassembled WGS sequence"/>
</dbReference>
<reference evidence="10 18" key="5">
    <citation type="submission" date="2019-04" db="EMBL/GenBank/DDBJ databases">
        <title>Genome analysis of Streptococcus suis strain WUSS425.</title>
        <authorList>
            <person name="Chen H."/>
            <person name="Gao X."/>
            <person name="Wu Z."/>
        </authorList>
    </citation>
    <scope>NUCLEOTIDE SEQUENCE [LARGE SCALE GENOMIC DNA]</scope>
    <source>
        <strain evidence="10 18">WUSS425</strain>
    </source>
</reference>
<dbReference type="EMBL" id="FIIN01000005">
    <property type="protein sequence ID" value="CYV88041.1"/>
    <property type="molecule type" value="Genomic_DNA"/>
</dbReference>
<evidence type="ECO:0000313" key="2">
    <source>
        <dbReference type="EMBL" id="CYV53058.1"/>
    </source>
</evidence>
<evidence type="ECO:0000313" key="1">
    <source>
        <dbReference type="EMBL" id="CYV50764.1"/>
    </source>
</evidence>
<dbReference type="NCBIfam" id="NF040666">
    <property type="entry name" value="Tn5252_Orf10"/>
    <property type="match status" value="1"/>
</dbReference>
<dbReference type="EMBL" id="SSXP01000021">
    <property type="protein sequence ID" value="TII05231.1"/>
    <property type="molecule type" value="Genomic_DNA"/>
</dbReference>
<evidence type="ECO:0000313" key="12">
    <source>
        <dbReference type="Proteomes" id="UP000069831"/>
    </source>
</evidence>
<evidence type="ECO:0000313" key="10">
    <source>
        <dbReference type="EMBL" id="TII05231.1"/>
    </source>
</evidence>
<dbReference type="EMBL" id="JABLKP010000004">
    <property type="protein sequence ID" value="NQP82880.1"/>
    <property type="molecule type" value="Genomic_DNA"/>
</dbReference>
<dbReference type="EMBL" id="FIIR01000022">
    <property type="protein sequence ID" value="CYW03685.1"/>
    <property type="molecule type" value="Genomic_DNA"/>
</dbReference>
<dbReference type="Proteomes" id="UP000748881">
    <property type="component" value="Unassembled WGS sequence"/>
</dbReference>
<reference evidence="8" key="6">
    <citation type="submission" date="2020-05" db="EMBL/GenBank/DDBJ databases">
        <title>Linking phenotype, genotype and ecology: antimicrobial resistance in the zoonotic pathogen Streptococcus suis.</title>
        <authorList>
            <person name="Hadjirin N.F."/>
            <person name="Miller E.L."/>
            <person name="Murray G.R."/>
            <person name="Yen P.L.K."/>
            <person name="Phuc H.D."/>
            <person name="Wileman T.M."/>
            <person name="Hernandez-Garcia J."/>
            <person name="Williamson S.M."/>
            <person name="Parkhill J."/>
            <person name="Maskell D.J."/>
            <person name="Zhou R."/>
            <person name="Fittipaldi N."/>
            <person name="Gottschalk M."/>
            <person name="Tucker A.D.W."/>
            <person name="Hoa N.T."/>
            <person name="Welch J."/>
            <person name="Weinert L.A."/>
        </authorList>
    </citation>
    <scope>NUCLEOTIDE SEQUENCE</scope>
    <source>
        <strain evidence="8">TMW_SS111</strain>
    </source>
</reference>
<evidence type="ECO:0000313" key="15">
    <source>
        <dbReference type="Proteomes" id="UP000071765"/>
    </source>
</evidence>
<evidence type="ECO:0000313" key="5">
    <source>
        <dbReference type="EMBL" id="CYW03685.1"/>
    </source>
</evidence>
<sequence>MTESYRTIRKEINLTLEEFEQIQLLMRKENAEQFSPFVRQKLLDIVNNKDDIRDWFILWQSQKIEQISRDILQVATLAERGHQVTSEHLRIILTCVQELMTEVEKAVPLSSEFRDKYMGG</sequence>
<dbReference type="Proteomes" id="UP000305768">
    <property type="component" value="Unassembled WGS sequence"/>
</dbReference>
<dbReference type="EMBL" id="JAWWZK010000002">
    <property type="protein sequence ID" value="MDX5036923.1"/>
    <property type="molecule type" value="Genomic_DNA"/>
</dbReference>
<name>A0A0Z8V9U3_STRSU</name>
<dbReference type="Proteomes" id="UP001270004">
    <property type="component" value="Unassembled WGS sequence"/>
</dbReference>
<reference evidence="9 17" key="3">
    <citation type="submission" date="2018-12" db="EMBL/GenBank/DDBJ databases">
        <title>Whole-genome sequences of fifteen clinical Streptococcus suis strains isolated from pigs between 2006 and 2018.</title>
        <authorList>
            <person name="Stevens M.J.A."/>
            <person name="Cernela N."/>
            <person name="Spoerry Serrano N."/>
            <person name="Schmitt S."/>
            <person name="Schrenzel J."/>
            <person name="Stephan R."/>
        </authorList>
    </citation>
    <scope>NUCLEOTIDE SEQUENCE [LARGE SCALE GENOMIC DNA]</scope>
    <source>
        <strain evidence="9 17">PP422</strain>
    </source>
</reference>
<dbReference type="EMBL" id="FIIE01000004">
    <property type="protein sequence ID" value="CYV53058.1"/>
    <property type="molecule type" value="Genomic_DNA"/>
</dbReference>
<organism evidence="1 14">
    <name type="scientific">Streptococcus suis</name>
    <dbReference type="NCBI Taxonomy" id="1307"/>
    <lineage>
        <taxon>Bacteria</taxon>
        <taxon>Bacillati</taxon>
        <taxon>Bacillota</taxon>
        <taxon>Bacilli</taxon>
        <taxon>Lactobacillales</taxon>
        <taxon>Streptococcaceae</taxon>
        <taxon>Streptococcus</taxon>
    </lineage>
</organism>
<dbReference type="EMBL" id="RSDO01000035">
    <property type="protein sequence ID" value="RRR50338.1"/>
    <property type="molecule type" value="Genomic_DNA"/>
</dbReference>
<evidence type="ECO:0000313" key="7">
    <source>
        <dbReference type="EMBL" id="MDX5036923.1"/>
    </source>
</evidence>
<dbReference type="Proteomes" id="UP001206089">
    <property type="component" value="Unassembled WGS sequence"/>
</dbReference>
<reference evidence="9 17" key="2">
    <citation type="submission" date="2018-11" db="EMBL/GenBank/DDBJ databases">
        <authorList>
            <person name="Stevens M.J."/>
            <person name="Cernela N."/>
            <person name="Spoerry Serrano N."/>
            <person name="Schmitt S."/>
            <person name="Schrenzel J."/>
            <person name="Stephan R."/>
        </authorList>
    </citation>
    <scope>NUCLEOTIDE SEQUENCE [LARGE SCALE GENOMIC DNA]</scope>
    <source>
        <strain evidence="9 17">PP422</strain>
    </source>
</reference>
<dbReference type="EMBL" id="FIIF01000004">
    <property type="protein sequence ID" value="CYV59408.1"/>
    <property type="molecule type" value="Genomic_DNA"/>
</dbReference>
<evidence type="ECO:0000313" key="4">
    <source>
        <dbReference type="EMBL" id="CYV88041.1"/>
    </source>
</evidence>
<dbReference type="Proteomes" id="UP000071765">
    <property type="component" value="Unassembled WGS sequence"/>
</dbReference>
<evidence type="ECO:0000313" key="11">
    <source>
        <dbReference type="EMBL" id="TII06030.1"/>
    </source>
</evidence>
<dbReference type="EMBL" id="SSXN01000004">
    <property type="protein sequence ID" value="TII06030.1"/>
    <property type="molecule type" value="Genomic_DNA"/>
</dbReference>
<dbReference type="RefSeq" id="WP_000140674.1">
    <property type="nucleotide sequence ID" value="NZ_AP023391.1"/>
</dbReference>